<dbReference type="OrthoDB" id="2194683at2759"/>
<evidence type="ECO:0000313" key="2">
    <source>
        <dbReference type="Proteomes" id="UP000019763"/>
    </source>
</evidence>
<dbReference type="RefSeq" id="XP_011131543.1">
    <property type="nucleotide sequence ID" value="XM_011133241.1"/>
</dbReference>
<reference evidence="1" key="1">
    <citation type="submission" date="2013-12" db="EMBL/GenBank/DDBJ databases">
        <authorList>
            <person name="Omoto C.K."/>
            <person name="Sibley D."/>
            <person name="Venepally P."/>
            <person name="Hadjithomas M."/>
            <person name="Karamycheva S."/>
            <person name="Brunk B."/>
            <person name="Roos D."/>
            <person name="Caler E."/>
            <person name="Lorenzi H."/>
        </authorList>
    </citation>
    <scope>NUCLEOTIDE SEQUENCE</scope>
</reference>
<name>A0A023B3F6_GRENI</name>
<keyword evidence="2" id="KW-1185">Reference proteome</keyword>
<dbReference type="AlphaFoldDB" id="A0A023B3F6"/>
<evidence type="ECO:0000313" key="1">
    <source>
        <dbReference type="EMBL" id="EZG55474.1"/>
    </source>
</evidence>
<sequence>EVGNDWARMSEMQLAKQAVKLNRQLHRAYDISQKAAIKAQLDAITAECVRRRSQSS</sequence>
<proteinExistence type="predicted"/>
<dbReference type="GeneID" id="22913963"/>
<protein>
    <submittedName>
        <fullName evidence="1">Uncharacterized protein</fullName>
    </submittedName>
</protein>
<gene>
    <name evidence="1" type="ORF">GNI_112300</name>
</gene>
<accession>A0A023B3F6</accession>
<organism evidence="1 2">
    <name type="scientific">Gregarina niphandrodes</name>
    <name type="common">Septate eugregarine</name>
    <dbReference type="NCBI Taxonomy" id="110365"/>
    <lineage>
        <taxon>Eukaryota</taxon>
        <taxon>Sar</taxon>
        <taxon>Alveolata</taxon>
        <taxon>Apicomplexa</taxon>
        <taxon>Conoidasida</taxon>
        <taxon>Gregarinasina</taxon>
        <taxon>Eugregarinorida</taxon>
        <taxon>Gregarinidae</taxon>
        <taxon>Gregarina</taxon>
    </lineage>
</organism>
<dbReference type="VEuPathDB" id="CryptoDB:GNI_112300"/>
<comment type="caution">
    <text evidence="1">The sequence shown here is derived from an EMBL/GenBank/DDBJ whole genome shotgun (WGS) entry which is preliminary data.</text>
</comment>
<dbReference type="EMBL" id="AFNH02000839">
    <property type="protein sequence ID" value="EZG55474.1"/>
    <property type="molecule type" value="Genomic_DNA"/>
</dbReference>
<feature type="non-terminal residue" evidence="1">
    <location>
        <position position="1"/>
    </location>
</feature>
<dbReference type="Proteomes" id="UP000019763">
    <property type="component" value="Unassembled WGS sequence"/>
</dbReference>